<reference evidence="1 2" key="1">
    <citation type="submission" date="2023-12" db="EMBL/GenBank/DDBJ databases">
        <title>Redefining Piscine Lactococcosis.</title>
        <authorList>
            <person name="Heckman T.I."/>
            <person name="Yazdi Z."/>
            <person name="Older C.E."/>
            <person name="Griffin M.J."/>
            <person name="Waldbieser G.C."/>
            <person name="Chow A.M."/>
            <person name="Medina Silva I."/>
            <person name="Anenson K.M."/>
            <person name="Garcia J.C."/>
            <person name="LaFrentz B.R."/>
            <person name="Slavic D."/>
            <person name="Toohey-Kurth K.L."/>
            <person name="Yant P."/>
            <person name="Fritz H.M."/>
            <person name="Henderson E."/>
            <person name="McDowall R."/>
            <person name="Cai H."/>
            <person name="Adikson M."/>
            <person name="Soto E."/>
        </authorList>
    </citation>
    <scope>NUCLEOTIDE SEQUENCE [LARGE SCALE GENOMIC DNA]</scope>
    <source>
        <strain evidence="1 2">R21-91A</strain>
    </source>
</reference>
<accession>A0ABZ2SGY4</accession>
<dbReference type="InterPro" id="IPR053746">
    <property type="entry name" value="Viral_HT_Connector_Assembly"/>
</dbReference>
<evidence type="ECO:0000313" key="2">
    <source>
        <dbReference type="Proteomes" id="UP001456368"/>
    </source>
</evidence>
<protein>
    <submittedName>
        <fullName evidence="1">Phage head-tail connector protein</fullName>
    </submittedName>
</protein>
<dbReference type="EMBL" id="CP141698">
    <property type="protein sequence ID" value="WYC67264.1"/>
    <property type="molecule type" value="Genomic_DNA"/>
</dbReference>
<evidence type="ECO:0000313" key="1">
    <source>
        <dbReference type="EMBL" id="WYC67264.1"/>
    </source>
</evidence>
<keyword evidence="2" id="KW-1185">Reference proteome</keyword>
<sequence>MASDDILKSIKILLNISDDKQDDLLDLIIKDSKDRLTGFINQDGMYNIAYPEALDWIVRELTVRRFNRIGDEGKKTSSENDISSSWIENDLSDYVVYLDKYRQKTGGRGIARFI</sequence>
<dbReference type="Proteomes" id="UP001456368">
    <property type="component" value="Chromosome"/>
</dbReference>
<dbReference type="InterPro" id="IPR021146">
    <property type="entry name" value="Phage_gp6-like_head-tail"/>
</dbReference>
<organism evidence="1 2">
    <name type="scientific">Lactococcus petauri</name>
    <dbReference type="NCBI Taxonomy" id="1940789"/>
    <lineage>
        <taxon>Bacteria</taxon>
        <taxon>Bacillati</taxon>
        <taxon>Bacillota</taxon>
        <taxon>Bacilli</taxon>
        <taxon>Lactobacillales</taxon>
        <taxon>Streptococcaceae</taxon>
        <taxon>Lactococcus</taxon>
    </lineage>
</organism>
<gene>
    <name evidence="1" type="ORF">VNN45_10270</name>
</gene>
<dbReference type="RefSeq" id="WP_019293264.1">
    <property type="nucleotide sequence ID" value="NZ_CP045924.1"/>
</dbReference>
<dbReference type="Pfam" id="PF05135">
    <property type="entry name" value="Phage_connect_1"/>
    <property type="match status" value="1"/>
</dbReference>
<name>A0ABZ2SGY4_9LACT</name>
<dbReference type="Gene3D" id="1.10.246.150">
    <property type="match status" value="1"/>
</dbReference>
<proteinExistence type="predicted"/>